<name>A0ABW4HDK0_9FLAO</name>
<keyword evidence="3" id="KW-1185">Reference proteome</keyword>
<dbReference type="InterPro" id="IPR011990">
    <property type="entry name" value="TPR-like_helical_dom_sf"/>
</dbReference>
<dbReference type="PROSITE" id="PS51257">
    <property type="entry name" value="PROKAR_LIPOPROTEIN"/>
    <property type="match status" value="1"/>
</dbReference>
<dbReference type="SUPFAM" id="SSF48452">
    <property type="entry name" value="TPR-like"/>
    <property type="match status" value="1"/>
</dbReference>
<sequence>MKKYKAFFGTIAFVFSFSCFAQHAEKATIEKGSGNTILLTDNLSNNDDYVIKSYYVEERINKLFGGRITTYEVSKLDMVYTNDLGPNNTRTVIPRYVKRKTKAVPVEVMPLQSPVETAAQSVEPLKVAIVTPPAKEKYINVDVVGTYAKVLEKGYKSPEMLRKVADRLYFEGNLTSAVTYYSQLFDLVKDPDVIYYYRYAQSLKAINETEKADLLMKRFKSETLTMK</sequence>
<feature type="signal peptide" evidence="1">
    <location>
        <begin position="1"/>
        <end position="21"/>
    </location>
</feature>
<keyword evidence="1" id="KW-0732">Signal</keyword>
<dbReference type="Proteomes" id="UP001597138">
    <property type="component" value="Unassembled WGS sequence"/>
</dbReference>
<evidence type="ECO:0008006" key="4">
    <source>
        <dbReference type="Google" id="ProtNLM"/>
    </source>
</evidence>
<evidence type="ECO:0000313" key="2">
    <source>
        <dbReference type="EMBL" id="MFD1603362.1"/>
    </source>
</evidence>
<reference evidence="3" key="1">
    <citation type="journal article" date="2019" name="Int. J. Syst. Evol. Microbiol.">
        <title>The Global Catalogue of Microorganisms (GCM) 10K type strain sequencing project: providing services to taxonomists for standard genome sequencing and annotation.</title>
        <authorList>
            <consortium name="The Broad Institute Genomics Platform"/>
            <consortium name="The Broad Institute Genome Sequencing Center for Infectious Disease"/>
            <person name="Wu L."/>
            <person name="Ma J."/>
        </authorList>
    </citation>
    <scope>NUCLEOTIDE SEQUENCE [LARGE SCALE GENOMIC DNA]</scope>
    <source>
        <strain evidence="3">CCUG 70865</strain>
    </source>
</reference>
<accession>A0ABW4HDK0</accession>
<dbReference type="RefSeq" id="WP_379815298.1">
    <property type="nucleotide sequence ID" value="NZ_JBHUDZ010000012.1"/>
</dbReference>
<protein>
    <recommendedName>
        <fullName evidence="4">Tetratricopeptide repeat protein</fullName>
    </recommendedName>
</protein>
<feature type="chain" id="PRO_5047187299" description="Tetratricopeptide repeat protein" evidence="1">
    <location>
        <begin position="22"/>
        <end position="227"/>
    </location>
</feature>
<dbReference type="EMBL" id="JBHUDZ010000012">
    <property type="protein sequence ID" value="MFD1603362.1"/>
    <property type="molecule type" value="Genomic_DNA"/>
</dbReference>
<evidence type="ECO:0000256" key="1">
    <source>
        <dbReference type="SAM" id="SignalP"/>
    </source>
</evidence>
<gene>
    <name evidence="2" type="ORF">ACFSC2_11495</name>
</gene>
<comment type="caution">
    <text evidence="2">The sequence shown here is derived from an EMBL/GenBank/DDBJ whole genome shotgun (WGS) entry which is preliminary data.</text>
</comment>
<proteinExistence type="predicted"/>
<organism evidence="2 3">
    <name type="scientific">Flavobacterium artemisiae</name>
    <dbReference type="NCBI Taxonomy" id="2126556"/>
    <lineage>
        <taxon>Bacteria</taxon>
        <taxon>Pseudomonadati</taxon>
        <taxon>Bacteroidota</taxon>
        <taxon>Flavobacteriia</taxon>
        <taxon>Flavobacteriales</taxon>
        <taxon>Flavobacteriaceae</taxon>
        <taxon>Flavobacterium</taxon>
    </lineage>
</organism>
<evidence type="ECO:0000313" key="3">
    <source>
        <dbReference type="Proteomes" id="UP001597138"/>
    </source>
</evidence>